<proteinExistence type="predicted"/>
<evidence type="ECO:0000313" key="4">
    <source>
        <dbReference type="Proteomes" id="UP000236311"/>
    </source>
</evidence>
<keyword evidence="1" id="KW-0472">Membrane</keyword>
<keyword evidence="1" id="KW-1133">Transmembrane helix</keyword>
<gene>
    <name evidence="3" type="ORF">AMURIS_04084</name>
</gene>
<dbReference type="InterPro" id="IPR014729">
    <property type="entry name" value="Rossmann-like_a/b/a_fold"/>
</dbReference>
<dbReference type="Pfam" id="PF02698">
    <property type="entry name" value="DUF218"/>
    <property type="match status" value="1"/>
</dbReference>
<name>A0A2K4ZLH8_9FIRM</name>
<organism evidence="3 4">
    <name type="scientific">Acetatifactor muris</name>
    <dbReference type="NCBI Taxonomy" id="879566"/>
    <lineage>
        <taxon>Bacteria</taxon>
        <taxon>Bacillati</taxon>
        <taxon>Bacillota</taxon>
        <taxon>Clostridia</taxon>
        <taxon>Lachnospirales</taxon>
        <taxon>Lachnospiraceae</taxon>
        <taxon>Acetatifactor</taxon>
    </lineage>
</organism>
<dbReference type="Gene3D" id="3.40.50.620">
    <property type="entry name" value="HUPs"/>
    <property type="match status" value="1"/>
</dbReference>
<keyword evidence="1" id="KW-0812">Transmembrane</keyword>
<reference evidence="3 4" key="1">
    <citation type="submission" date="2018-01" db="EMBL/GenBank/DDBJ databases">
        <authorList>
            <person name="Gaut B.S."/>
            <person name="Morton B.R."/>
            <person name="Clegg M.T."/>
            <person name="Duvall M.R."/>
        </authorList>
    </citation>
    <scope>NUCLEOTIDE SEQUENCE [LARGE SCALE GENOMIC DNA]</scope>
    <source>
        <strain evidence="3">GP69</strain>
    </source>
</reference>
<dbReference type="RefSeq" id="WP_103241343.1">
    <property type="nucleotide sequence ID" value="NZ_CANRXC010000017.1"/>
</dbReference>
<sequence>MRRGKFQQLIPRERSRRIIRLEKRGRGQRKRFPGAVVFCVLGISCLAYCAGIAIMGFGTWFFLIWGCLGLMCLALAAILRSERLMEAIPGWIKGICCGIFLVGLLLFCTVEGMILSQYNAQAKPGADYCIVLGAQWKTTGPSEVLRRRLDKAAAYLTENPDTKVIVSGGQGSNEIMSEAAGMRDYLVEAGIAQDRILLEDKSSNTYENLVFSGALLDPENAEVVIVTNNFHVFRALGIARKQGYANVEGLAASSVLGMGPNNLLREFLGVVKDFLVGNL</sequence>
<dbReference type="OrthoDB" id="9782395at2"/>
<dbReference type="InterPro" id="IPR003848">
    <property type="entry name" value="DUF218"/>
</dbReference>
<feature type="transmembrane region" description="Helical" evidence="1">
    <location>
        <begin position="32"/>
        <end position="54"/>
    </location>
</feature>
<dbReference type="Proteomes" id="UP000236311">
    <property type="component" value="Unassembled WGS sequence"/>
</dbReference>
<evidence type="ECO:0000259" key="2">
    <source>
        <dbReference type="Pfam" id="PF02698"/>
    </source>
</evidence>
<accession>A0A2K4ZLH8</accession>
<feature type="transmembrane region" description="Helical" evidence="1">
    <location>
        <begin position="60"/>
        <end position="79"/>
    </location>
</feature>
<dbReference type="GO" id="GO:0005886">
    <property type="term" value="C:plasma membrane"/>
    <property type="evidence" value="ECO:0007669"/>
    <property type="project" value="TreeGrafter"/>
</dbReference>
<dbReference type="InterPro" id="IPR051599">
    <property type="entry name" value="Cell_Envelope_Assoc"/>
</dbReference>
<evidence type="ECO:0000256" key="1">
    <source>
        <dbReference type="SAM" id="Phobius"/>
    </source>
</evidence>
<dbReference type="EMBL" id="OFSM01000024">
    <property type="protein sequence ID" value="SOY31347.1"/>
    <property type="molecule type" value="Genomic_DNA"/>
</dbReference>
<dbReference type="GO" id="GO:0043164">
    <property type="term" value="P:Gram-negative-bacterium-type cell wall biogenesis"/>
    <property type="evidence" value="ECO:0007669"/>
    <property type="project" value="TreeGrafter"/>
</dbReference>
<protein>
    <recommendedName>
        <fullName evidence="2">DUF218 domain-containing protein</fullName>
    </recommendedName>
</protein>
<feature type="transmembrane region" description="Helical" evidence="1">
    <location>
        <begin position="91"/>
        <end position="115"/>
    </location>
</feature>
<dbReference type="CDD" id="cd06259">
    <property type="entry name" value="YdcF-like"/>
    <property type="match status" value="1"/>
</dbReference>
<dbReference type="AlphaFoldDB" id="A0A2K4ZLH8"/>
<feature type="domain" description="DUF218" evidence="2">
    <location>
        <begin position="127"/>
        <end position="269"/>
    </location>
</feature>
<dbReference type="PANTHER" id="PTHR30336:SF4">
    <property type="entry name" value="ENVELOPE BIOGENESIS FACTOR ELYC"/>
    <property type="match status" value="1"/>
</dbReference>
<dbReference type="PANTHER" id="PTHR30336">
    <property type="entry name" value="INNER MEMBRANE PROTEIN, PROBABLE PERMEASE"/>
    <property type="match status" value="1"/>
</dbReference>
<dbReference type="GO" id="GO:0000270">
    <property type="term" value="P:peptidoglycan metabolic process"/>
    <property type="evidence" value="ECO:0007669"/>
    <property type="project" value="TreeGrafter"/>
</dbReference>
<keyword evidence="4" id="KW-1185">Reference proteome</keyword>
<evidence type="ECO:0000313" key="3">
    <source>
        <dbReference type="EMBL" id="SOY31347.1"/>
    </source>
</evidence>